<dbReference type="InterPro" id="IPR017943">
    <property type="entry name" value="Bactericidal_perm-incr_a/b_dom"/>
</dbReference>
<dbReference type="FunCoup" id="E3MKQ3">
    <property type="interactions" value="24"/>
</dbReference>
<feature type="domain" description="Lipid-binding serum glycoprotein C-terminal" evidence="2">
    <location>
        <begin position="300"/>
        <end position="510"/>
    </location>
</feature>
<evidence type="ECO:0000313" key="4">
    <source>
        <dbReference type="Proteomes" id="UP000008281"/>
    </source>
</evidence>
<dbReference type="AlphaFoldDB" id="E3MKQ3"/>
<proteinExistence type="predicted"/>
<reference evidence="3" key="1">
    <citation type="submission" date="2007-07" db="EMBL/GenBank/DDBJ databases">
        <title>PCAP assembly of the Caenorhabditis remanei genome.</title>
        <authorList>
            <consortium name="The Caenorhabditis remanei Sequencing Consortium"/>
            <person name="Wilson R.K."/>
        </authorList>
    </citation>
    <scope>NUCLEOTIDE SEQUENCE [LARGE SCALE GENOMIC DNA]</scope>
    <source>
        <strain evidence="3">PB4641</strain>
    </source>
</reference>
<dbReference type="InterPro" id="IPR001124">
    <property type="entry name" value="Lipid-bd_serum_glycop_C"/>
</dbReference>
<dbReference type="PANTHER" id="PTHR10504">
    <property type="entry name" value="BACTERICIDAL PERMEABILITY-INCREASING BPI PROTEIN-RELATED"/>
    <property type="match status" value="1"/>
</dbReference>
<dbReference type="eggNOG" id="KOG4160">
    <property type="taxonomic scope" value="Eukaryota"/>
</dbReference>
<feature type="signal peptide" evidence="1">
    <location>
        <begin position="1"/>
        <end position="17"/>
    </location>
</feature>
<organism evidence="4">
    <name type="scientific">Caenorhabditis remanei</name>
    <name type="common">Caenorhabditis vulgaris</name>
    <dbReference type="NCBI Taxonomy" id="31234"/>
    <lineage>
        <taxon>Eukaryota</taxon>
        <taxon>Metazoa</taxon>
        <taxon>Ecdysozoa</taxon>
        <taxon>Nematoda</taxon>
        <taxon>Chromadorea</taxon>
        <taxon>Rhabditida</taxon>
        <taxon>Rhabditina</taxon>
        <taxon>Rhabditomorpha</taxon>
        <taxon>Rhabditoidea</taxon>
        <taxon>Rhabditidae</taxon>
        <taxon>Peloderinae</taxon>
        <taxon>Caenorhabditis</taxon>
    </lineage>
</organism>
<sequence>MIWVLLVILGLSNVTHQQSLANSLFAEEGTSPGFVTRINKKALSIVSDQLKDRVIKFMNSDGLEFNISAPLTNQVSFQYRMYQISYSRFQVRFTLRSSRIISFDELFFDSSMSIVPQKGISWTGTNINVTLLASFSLLTTQGEITGNVPLSFDKTNVELLLWTGVNGDGHLKTDLITCKVAANNLQLQFSQADSALLANYIPHMQNFIRQTVEQVVCPSFHAELVPVLSNRIMNTPLSASLFEQYFINYALLGPVEFSNQAITLKHRGNSFGILRQGSGRTRLNDFRLPYRSPPLNVPTADSGHMIDFYLSNYTMSSLLFWMDQYRKFDYEISRQATNNSALVGYLKTDCGTGDICAGTLFPALGTRFPGGEVVIKSHTVSYPRVVLKKNNMTIYIDSRVDAFVQQQDRSRRFLTASMNAEVKLDKPSFKDFVLHGELRIDKFKVSDVASLVDGIDEGSLEFLVNALTELILNEDMAKKLKSGIQLPIMFDYTQQAANVSFEEDMVHISADFCATDKCSTTADNKDTDVDYYDTVQG</sequence>
<dbReference type="InParanoid" id="E3MKQ3"/>
<feature type="chain" id="PRO_5003177244" description="Lipid-binding serum glycoprotein C-terminal domain-containing protein" evidence="1">
    <location>
        <begin position="18"/>
        <end position="537"/>
    </location>
</feature>
<protein>
    <recommendedName>
        <fullName evidence="2">Lipid-binding serum glycoprotein C-terminal domain-containing protein</fullName>
    </recommendedName>
</protein>
<dbReference type="HOGENOM" id="CLU_525014_0_0_1"/>
<dbReference type="STRING" id="31234.E3MKQ3"/>
<dbReference type="Gene3D" id="3.15.20.10">
    <property type="entry name" value="Bactericidal permeability-increasing protein, domain 2"/>
    <property type="match status" value="1"/>
</dbReference>
<dbReference type="GO" id="GO:0008289">
    <property type="term" value="F:lipid binding"/>
    <property type="evidence" value="ECO:0007669"/>
    <property type="project" value="InterPro"/>
</dbReference>
<dbReference type="Proteomes" id="UP000008281">
    <property type="component" value="Unassembled WGS sequence"/>
</dbReference>
<dbReference type="Gene3D" id="3.15.10.10">
    <property type="entry name" value="Bactericidal permeability-increasing protein, domain 1"/>
    <property type="match status" value="1"/>
</dbReference>
<dbReference type="InterPro" id="IPR032942">
    <property type="entry name" value="BPI/LBP/Plunc"/>
</dbReference>
<evidence type="ECO:0000259" key="2">
    <source>
        <dbReference type="SMART" id="SM00329"/>
    </source>
</evidence>
<dbReference type="SUPFAM" id="SSF55394">
    <property type="entry name" value="Bactericidal permeability-increasing protein, BPI"/>
    <property type="match status" value="2"/>
</dbReference>
<dbReference type="GO" id="GO:0005615">
    <property type="term" value="C:extracellular space"/>
    <property type="evidence" value="ECO:0007669"/>
    <property type="project" value="TreeGrafter"/>
</dbReference>
<dbReference type="EMBL" id="DS268452">
    <property type="protein sequence ID" value="EFP04127.1"/>
    <property type="molecule type" value="Genomic_DNA"/>
</dbReference>
<accession>E3MKQ3</accession>
<evidence type="ECO:0000313" key="3">
    <source>
        <dbReference type="EMBL" id="EFP04127.1"/>
    </source>
</evidence>
<name>E3MKQ3_CAERE</name>
<dbReference type="Pfam" id="PF02886">
    <property type="entry name" value="LBP_BPI_CETP_C"/>
    <property type="match status" value="1"/>
</dbReference>
<dbReference type="OrthoDB" id="10255543at2759"/>
<keyword evidence="1" id="KW-0732">Signal</keyword>
<keyword evidence="4" id="KW-1185">Reference proteome</keyword>
<gene>
    <name evidence="3" type="ORF">CRE_27642</name>
</gene>
<evidence type="ECO:0000256" key="1">
    <source>
        <dbReference type="SAM" id="SignalP"/>
    </source>
</evidence>
<dbReference type="SMART" id="SM00329">
    <property type="entry name" value="BPI2"/>
    <property type="match status" value="1"/>
</dbReference>
<dbReference type="OMA" id="RIMNTPL"/>
<dbReference type="PANTHER" id="PTHR10504:SF133">
    <property type="entry name" value="LIPID-BINDING SERUM GLYCOPROTEIN C-TERMINAL DOMAIN-CONTAINING PROTEIN"/>
    <property type="match status" value="1"/>
</dbReference>